<dbReference type="OrthoDB" id="109589at2"/>
<dbReference type="Gene3D" id="3.40.50.720">
    <property type="entry name" value="NAD(P)-binding Rossmann-like Domain"/>
    <property type="match status" value="1"/>
</dbReference>
<dbReference type="InterPro" id="IPR036291">
    <property type="entry name" value="NAD(P)-bd_dom_sf"/>
</dbReference>
<name>A0A1Q8SNG1_9GAMM</name>
<dbReference type="InterPro" id="IPR002347">
    <property type="entry name" value="SDR_fam"/>
</dbReference>
<dbReference type="GO" id="GO:0016491">
    <property type="term" value="F:oxidoreductase activity"/>
    <property type="evidence" value="ECO:0007669"/>
    <property type="project" value="UniProtKB-KW"/>
</dbReference>
<evidence type="ECO:0000313" key="3">
    <source>
        <dbReference type="Proteomes" id="UP000186878"/>
    </source>
</evidence>
<dbReference type="AlphaFoldDB" id="A0A1Q8SNG1"/>
<dbReference type="RefSeq" id="WP_075571350.1">
    <property type="nucleotide sequence ID" value="NZ_MSDO01000026.1"/>
</dbReference>
<dbReference type="PANTHER" id="PTHR43157:SF31">
    <property type="entry name" value="PHOSPHATIDYLINOSITOL-GLYCAN BIOSYNTHESIS CLASS F PROTEIN"/>
    <property type="match status" value="1"/>
</dbReference>
<gene>
    <name evidence="2" type="ORF">BTW07_16900</name>
</gene>
<comment type="caution">
    <text evidence="2">The sequence shown here is derived from an EMBL/GenBank/DDBJ whole genome shotgun (WGS) entry which is preliminary data.</text>
</comment>
<dbReference type="PANTHER" id="PTHR43157">
    <property type="entry name" value="PHOSPHATIDYLINOSITOL-GLYCAN BIOSYNTHESIS CLASS F PROTEIN-RELATED"/>
    <property type="match status" value="1"/>
</dbReference>
<dbReference type="Proteomes" id="UP000186878">
    <property type="component" value="Unassembled WGS sequence"/>
</dbReference>
<dbReference type="NCBIfam" id="NF004846">
    <property type="entry name" value="PRK06197.1"/>
    <property type="match status" value="1"/>
</dbReference>
<dbReference type="Pfam" id="PF00106">
    <property type="entry name" value="adh_short"/>
    <property type="match status" value="1"/>
</dbReference>
<organism evidence="2 3">
    <name type="scientific">Salinicola socius</name>
    <dbReference type="NCBI Taxonomy" id="404433"/>
    <lineage>
        <taxon>Bacteria</taxon>
        <taxon>Pseudomonadati</taxon>
        <taxon>Pseudomonadota</taxon>
        <taxon>Gammaproteobacteria</taxon>
        <taxon>Oceanospirillales</taxon>
        <taxon>Halomonadaceae</taxon>
        <taxon>Salinicola</taxon>
    </lineage>
</organism>
<reference evidence="2 3" key="1">
    <citation type="submission" date="2016-12" db="EMBL/GenBank/DDBJ databases">
        <title>Draft genome sequences of strains Salinicola socius SMB35, Salinicola sp. MH3R3-1 and Chromohalobacter sp. SMB17 from the Verkhnekamsk potash mining region of Russia.</title>
        <authorList>
            <person name="Mavrodi D.V."/>
            <person name="Olsson B.E."/>
            <person name="Korsakova E.S."/>
            <person name="Pyankova A."/>
            <person name="Mavrodi O.V."/>
            <person name="Plotnikova E.G."/>
        </authorList>
    </citation>
    <scope>NUCLEOTIDE SEQUENCE [LARGE SCALE GENOMIC DNA]</scope>
    <source>
        <strain evidence="2 3">SMB35</strain>
    </source>
</reference>
<dbReference type="EMBL" id="MSDO01000026">
    <property type="protein sequence ID" value="OLO03009.1"/>
    <property type="molecule type" value="Genomic_DNA"/>
</dbReference>
<proteinExistence type="predicted"/>
<accession>A0A1Q8SNG1</accession>
<dbReference type="SUPFAM" id="SSF51735">
    <property type="entry name" value="NAD(P)-binding Rossmann-fold domains"/>
    <property type="match status" value="1"/>
</dbReference>
<protein>
    <submittedName>
        <fullName evidence="2">Short chain dehydrogenase</fullName>
    </submittedName>
</protein>
<dbReference type="PRINTS" id="PR00081">
    <property type="entry name" value="GDHRDH"/>
</dbReference>
<dbReference type="STRING" id="404433.BTW07_16900"/>
<sequence>MNDITTQPPLAIVTGATAGLGLETAKGLADAGYRVIVAGRNPEKGKLAYHTVRAHRPGAEVRFELLDLDSLESVRQFAARLRGSETELRLLINNAGIMALPRRERTADGFERQFGVNYLGHFLLTSLLLPMLVAATSSDSKSEPPRVVQLSSLAHRSGRIAFDDLDGGKHYDPWHAYRQSKLAMLLFAQALQKQSDQHGWDILSVAAHPGLSRTALFDAGVKSRALIGQAFKLVMPLISQSAAEGARPTLHAALGDDVRPGDYFGPDGFSETRGAPKRAFRSKAARDRAVEDRLWEVSCKLTGAAWSSDSEKVPPSG</sequence>
<evidence type="ECO:0000313" key="2">
    <source>
        <dbReference type="EMBL" id="OLO03009.1"/>
    </source>
</evidence>
<keyword evidence="3" id="KW-1185">Reference proteome</keyword>
<keyword evidence="1" id="KW-0560">Oxidoreductase</keyword>
<evidence type="ECO:0000256" key="1">
    <source>
        <dbReference type="ARBA" id="ARBA00023002"/>
    </source>
</evidence>